<feature type="compositionally biased region" description="Basic and acidic residues" evidence="1">
    <location>
        <begin position="95"/>
        <end position="106"/>
    </location>
</feature>
<evidence type="ECO:0000313" key="3">
    <source>
        <dbReference type="Proteomes" id="UP000712600"/>
    </source>
</evidence>
<sequence length="106" mass="11741">MTELLKVGVKCTADQPHARPNVKEVLSMLVKISGKAELFNGLSSPPQVYIEILKERKLHQGQATKKGSWKGKPVDLFTDSGSREDVSFGTEDGEGEWRSSLGRENR</sequence>
<organism evidence="2 3">
    <name type="scientific">Brassica cretica</name>
    <name type="common">Mustard</name>
    <dbReference type="NCBI Taxonomy" id="69181"/>
    <lineage>
        <taxon>Eukaryota</taxon>
        <taxon>Viridiplantae</taxon>
        <taxon>Streptophyta</taxon>
        <taxon>Embryophyta</taxon>
        <taxon>Tracheophyta</taxon>
        <taxon>Spermatophyta</taxon>
        <taxon>Magnoliopsida</taxon>
        <taxon>eudicotyledons</taxon>
        <taxon>Gunneridae</taxon>
        <taxon>Pentapetalae</taxon>
        <taxon>rosids</taxon>
        <taxon>malvids</taxon>
        <taxon>Brassicales</taxon>
        <taxon>Brassicaceae</taxon>
        <taxon>Brassiceae</taxon>
        <taxon>Brassica</taxon>
    </lineage>
</organism>
<feature type="region of interest" description="Disordered" evidence="1">
    <location>
        <begin position="61"/>
        <end position="106"/>
    </location>
</feature>
<accession>A0A8S9SAS2</accession>
<dbReference type="EMBL" id="QGKX02000088">
    <property type="protein sequence ID" value="KAF3589109.1"/>
    <property type="molecule type" value="Genomic_DNA"/>
</dbReference>
<evidence type="ECO:0008006" key="4">
    <source>
        <dbReference type="Google" id="ProtNLM"/>
    </source>
</evidence>
<protein>
    <recommendedName>
        <fullName evidence="4">Serine-threonine/tyrosine-protein kinase catalytic domain-containing protein</fullName>
    </recommendedName>
</protein>
<dbReference type="AlphaFoldDB" id="A0A8S9SAS2"/>
<gene>
    <name evidence="2" type="ORF">F2Q69_00027974</name>
</gene>
<evidence type="ECO:0000313" key="2">
    <source>
        <dbReference type="EMBL" id="KAF3589109.1"/>
    </source>
</evidence>
<reference evidence="2" key="1">
    <citation type="submission" date="2019-12" db="EMBL/GenBank/DDBJ databases">
        <title>Genome sequencing and annotation of Brassica cretica.</title>
        <authorList>
            <person name="Studholme D.J."/>
            <person name="Sarris P."/>
        </authorList>
    </citation>
    <scope>NUCLEOTIDE SEQUENCE</scope>
    <source>
        <strain evidence="2">PFS-109/04</strain>
        <tissue evidence="2">Leaf</tissue>
    </source>
</reference>
<comment type="caution">
    <text evidence="2">The sequence shown here is derived from an EMBL/GenBank/DDBJ whole genome shotgun (WGS) entry which is preliminary data.</text>
</comment>
<evidence type="ECO:0000256" key="1">
    <source>
        <dbReference type="SAM" id="MobiDB-lite"/>
    </source>
</evidence>
<dbReference type="Proteomes" id="UP000712600">
    <property type="component" value="Unassembled WGS sequence"/>
</dbReference>
<proteinExistence type="predicted"/>
<name>A0A8S9SAS2_BRACR</name>